<reference evidence="4 5" key="2">
    <citation type="submission" date="2025-04" db="UniProtKB">
        <authorList>
            <consortium name="RefSeq"/>
        </authorList>
    </citation>
    <scope>IDENTIFICATION</scope>
    <source>
        <tissue evidence="4 5">Leaf</tissue>
    </source>
</reference>
<evidence type="ECO:0000313" key="3">
    <source>
        <dbReference type="Proteomes" id="UP000515151"/>
    </source>
</evidence>
<name>A0A6P8C3U7_PUNGR</name>
<dbReference type="AlphaFoldDB" id="A0A6P8C3U7"/>
<evidence type="ECO:0000313" key="5">
    <source>
        <dbReference type="RefSeq" id="XP_031378193.1"/>
    </source>
</evidence>
<keyword evidence="3" id="KW-1185">Reference proteome</keyword>
<evidence type="ECO:0000256" key="2">
    <source>
        <dbReference type="SAM" id="Phobius"/>
    </source>
</evidence>
<feature type="region of interest" description="Disordered" evidence="1">
    <location>
        <begin position="1"/>
        <end position="69"/>
    </location>
</feature>
<dbReference type="RefSeq" id="XP_031378192.1">
    <property type="nucleotide sequence ID" value="XM_031522332.1"/>
</dbReference>
<dbReference type="GeneID" id="116193592"/>
<reference evidence="3" key="1">
    <citation type="journal article" date="2020" name="Plant Biotechnol. J.">
        <title>The pomegranate (Punica granatum L.) draft genome dissects genetic divergence between soft- and hard-seeded cultivars.</title>
        <authorList>
            <person name="Luo X."/>
            <person name="Li H."/>
            <person name="Wu Z."/>
            <person name="Yao W."/>
            <person name="Zhao P."/>
            <person name="Cao D."/>
            <person name="Yu H."/>
            <person name="Li K."/>
            <person name="Poudel K."/>
            <person name="Zhao D."/>
            <person name="Zhang F."/>
            <person name="Xia X."/>
            <person name="Chen L."/>
            <person name="Wang Q."/>
            <person name="Jing D."/>
            <person name="Cao S."/>
        </authorList>
    </citation>
    <scope>NUCLEOTIDE SEQUENCE [LARGE SCALE GENOMIC DNA]</scope>
</reference>
<keyword evidence="2" id="KW-1133">Transmembrane helix</keyword>
<accession>A0A6P8C3U7</accession>
<dbReference type="InterPro" id="IPR055276">
    <property type="entry name" value="NHL41-like"/>
</dbReference>
<protein>
    <submittedName>
        <fullName evidence="4 5">Uncharacterized protein LOC116193592</fullName>
    </submittedName>
</protein>
<dbReference type="RefSeq" id="XP_031378193.1">
    <property type="nucleotide sequence ID" value="XM_031522333.1"/>
</dbReference>
<feature type="transmembrane region" description="Helical" evidence="2">
    <location>
        <begin position="141"/>
        <end position="163"/>
    </location>
</feature>
<organism evidence="3 4">
    <name type="scientific">Punica granatum</name>
    <name type="common">Pomegranate</name>
    <dbReference type="NCBI Taxonomy" id="22663"/>
    <lineage>
        <taxon>Eukaryota</taxon>
        <taxon>Viridiplantae</taxon>
        <taxon>Streptophyta</taxon>
        <taxon>Embryophyta</taxon>
        <taxon>Tracheophyta</taxon>
        <taxon>Spermatophyta</taxon>
        <taxon>Magnoliopsida</taxon>
        <taxon>eudicotyledons</taxon>
        <taxon>Gunneridae</taxon>
        <taxon>Pentapetalae</taxon>
        <taxon>rosids</taxon>
        <taxon>malvids</taxon>
        <taxon>Myrtales</taxon>
        <taxon>Lythraceae</taxon>
        <taxon>Punica</taxon>
    </lineage>
</organism>
<gene>
    <name evidence="4 5" type="primary">LOC116193592</name>
</gene>
<dbReference type="PANTHER" id="PTHR48436:SF1">
    <property type="entry name" value="2, PUTATIVE-RELATED"/>
    <property type="match status" value="1"/>
</dbReference>
<dbReference type="PANTHER" id="PTHR48436">
    <property type="entry name" value="2, PUTATIVE-RELATED"/>
    <property type="match status" value="1"/>
</dbReference>
<sequence length="331" mass="36876">MPAITMHAKSDSEVTCSVDGAASSPPRSPRRPLYYVQSPSNHDYGAPDKMSFGSSPPGSPHHHHHNPSSAAAHYYHCSPIHHSRESSTSRFSASLRNPSRQHLSSSAAAWRKLQRGHCPESGDDEEDGDGPDEGPWHRVRLYVGFVVLFILVFTVFSLILWGASKSYLPEIIVKNVVFENFNVQAGNDQSGVPTDMLTLNSTVRVFYRNPATFFGVHVTSTPLELHYFQLQLASGQMKKFYQSRKSQRAVITVVAGHQVPLYGGVSVLTSAREHLEKVAVPLNLTFVMRSRAHILGRLVKSKFYRRIRCSVTLRGNKLGKPLNLTNLCTYH</sequence>
<evidence type="ECO:0000313" key="4">
    <source>
        <dbReference type="RefSeq" id="XP_031378192.1"/>
    </source>
</evidence>
<dbReference type="OrthoDB" id="903824at2759"/>
<dbReference type="Proteomes" id="UP000515151">
    <property type="component" value="Chromosome 2"/>
</dbReference>
<evidence type="ECO:0000256" key="1">
    <source>
        <dbReference type="SAM" id="MobiDB-lite"/>
    </source>
</evidence>
<proteinExistence type="predicted"/>
<keyword evidence="2" id="KW-0812">Transmembrane</keyword>
<keyword evidence="2" id="KW-0472">Membrane</keyword>